<dbReference type="PANTHER" id="PTHR30008:SF0">
    <property type="entry name" value="EXODEOXYRIBONUCLEASE 7 LARGE SUBUNIT"/>
    <property type="match status" value="1"/>
</dbReference>
<dbReference type="InterPro" id="IPR003753">
    <property type="entry name" value="Exonuc_VII_L"/>
</dbReference>
<sequence length="417" mass="45486">MRPSALSVVPTTLGRMALTTSADAPLPVGEVSRLIGGWIDRLGAVWVEGQITQLSRRPGAGVVFMTLRDPSHDISVSVTCYRQVFDAIADVVSEGARVVVHAKPEWYAPRGQLSLRAAEIRPVGVGELLARLEQLKKSLTAEGLFAPERKKPLPFLPQLVGLVCGRASAAERDVLENARHRWPAVRFEVRNVAVQGVHAVPQVVQAVKELDALDDVDVIIVARGGGSVEDLLPFSDEELVRTVASCRTPVVSAIGHEPDTPLLDYVADLRASTPTDAAKKVVPDVGEENERVRWLRDRARRSVEALVEREERGLAHALARPSMEDPHRMIDERADQVDALLARGRRCFGHHLDRSSSELTHTHARVVALSPAATLQRGYAVLQKADGHVVRAPEEVTGDEPLRARVAGGEMTVRRDA</sequence>
<evidence type="ECO:0000256" key="5">
    <source>
        <dbReference type="HAMAP-Rule" id="MF_00378"/>
    </source>
</evidence>
<dbReference type="Proteomes" id="UP000622166">
    <property type="component" value="Unassembled WGS sequence"/>
</dbReference>
<accession>A0A918UC70</accession>
<dbReference type="Pfam" id="PF02601">
    <property type="entry name" value="Exonuc_VII_L"/>
    <property type="match status" value="1"/>
</dbReference>
<dbReference type="GO" id="GO:0003676">
    <property type="term" value="F:nucleic acid binding"/>
    <property type="evidence" value="ECO:0007669"/>
    <property type="project" value="InterPro"/>
</dbReference>
<evidence type="ECO:0000256" key="2">
    <source>
        <dbReference type="ARBA" id="ARBA00022722"/>
    </source>
</evidence>
<protein>
    <recommendedName>
        <fullName evidence="5">Exodeoxyribonuclease 7 large subunit</fullName>
        <ecNumber evidence="5">3.1.11.6</ecNumber>
    </recommendedName>
    <alternativeName>
        <fullName evidence="5">Exodeoxyribonuclease VII large subunit</fullName>
        <shortName evidence="5">Exonuclease VII large subunit</shortName>
    </alternativeName>
</protein>
<comment type="similarity">
    <text evidence="5 6">Belongs to the XseA family.</text>
</comment>
<evidence type="ECO:0000313" key="9">
    <source>
        <dbReference type="EMBL" id="GGY90455.1"/>
    </source>
</evidence>
<gene>
    <name evidence="5 9" type="primary">xseA</name>
    <name evidence="9" type="ORF">GCM10010365_06070</name>
</gene>
<dbReference type="GO" id="GO:0009318">
    <property type="term" value="C:exodeoxyribonuclease VII complex"/>
    <property type="evidence" value="ECO:0007669"/>
    <property type="project" value="UniProtKB-UniRule"/>
</dbReference>
<evidence type="ECO:0000256" key="3">
    <source>
        <dbReference type="ARBA" id="ARBA00022801"/>
    </source>
</evidence>
<evidence type="ECO:0000256" key="4">
    <source>
        <dbReference type="ARBA" id="ARBA00022839"/>
    </source>
</evidence>
<comment type="subunit">
    <text evidence="5">Heterooligomer composed of large and small subunits.</text>
</comment>
<keyword evidence="4 5" id="KW-0269">Exonuclease</keyword>
<dbReference type="GO" id="GO:0005737">
    <property type="term" value="C:cytoplasm"/>
    <property type="evidence" value="ECO:0007669"/>
    <property type="project" value="UniProtKB-SubCell"/>
</dbReference>
<evidence type="ECO:0000256" key="1">
    <source>
        <dbReference type="ARBA" id="ARBA00022490"/>
    </source>
</evidence>
<dbReference type="AlphaFoldDB" id="A0A918UC70"/>
<name>A0A918UC70_9ACTN</name>
<dbReference type="EC" id="3.1.11.6" evidence="5"/>
<feature type="domain" description="Exonuclease VII large subunit C-terminal" evidence="7">
    <location>
        <begin position="144"/>
        <end position="365"/>
    </location>
</feature>
<keyword evidence="3 5" id="KW-0378">Hydrolase</keyword>
<comment type="catalytic activity">
    <reaction evidence="5 6">
        <text>Exonucleolytic cleavage in either 5'- to 3'- or 3'- to 5'-direction to yield nucleoside 5'-phosphates.</text>
        <dbReference type="EC" id="3.1.11.6"/>
    </reaction>
</comment>
<keyword evidence="1 5" id="KW-0963">Cytoplasm</keyword>
<reference evidence="9" key="1">
    <citation type="journal article" date="2014" name="Int. J. Syst. Evol. Microbiol.">
        <title>Complete genome sequence of Corynebacterium casei LMG S-19264T (=DSM 44701T), isolated from a smear-ripened cheese.</title>
        <authorList>
            <consortium name="US DOE Joint Genome Institute (JGI-PGF)"/>
            <person name="Walter F."/>
            <person name="Albersmeier A."/>
            <person name="Kalinowski J."/>
            <person name="Ruckert C."/>
        </authorList>
    </citation>
    <scope>NUCLEOTIDE SEQUENCE</scope>
    <source>
        <strain evidence="9">JCM 4815</strain>
    </source>
</reference>
<dbReference type="GO" id="GO:0008855">
    <property type="term" value="F:exodeoxyribonuclease VII activity"/>
    <property type="evidence" value="ECO:0007669"/>
    <property type="project" value="UniProtKB-UniRule"/>
</dbReference>
<reference evidence="9" key="2">
    <citation type="submission" date="2020-09" db="EMBL/GenBank/DDBJ databases">
        <authorList>
            <person name="Sun Q."/>
            <person name="Ohkuma M."/>
        </authorList>
    </citation>
    <scope>NUCLEOTIDE SEQUENCE</scope>
    <source>
        <strain evidence="9">JCM 4815</strain>
    </source>
</reference>
<evidence type="ECO:0000259" key="7">
    <source>
        <dbReference type="Pfam" id="PF02601"/>
    </source>
</evidence>
<proteinExistence type="inferred from homology"/>
<dbReference type="Pfam" id="PF13742">
    <property type="entry name" value="tRNA_anti_2"/>
    <property type="match status" value="1"/>
</dbReference>
<keyword evidence="10" id="KW-1185">Reference proteome</keyword>
<comment type="subcellular location">
    <subcellularLocation>
        <location evidence="5 6">Cytoplasm</location>
    </subcellularLocation>
</comment>
<dbReference type="EMBL" id="BMVW01000001">
    <property type="protein sequence ID" value="GGY90455.1"/>
    <property type="molecule type" value="Genomic_DNA"/>
</dbReference>
<organism evidence="9 10">
    <name type="scientific">Streptomyces poonensis</name>
    <dbReference type="NCBI Taxonomy" id="68255"/>
    <lineage>
        <taxon>Bacteria</taxon>
        <taxon>Bacillati</taxon>
        <taxon>Actinomycetota</taxon>
        <taxon>Actinomycetes</taxon>
        <taxon>Kitasatosporales</taxon>
        <taxon>Streptomycetaceae</taxon>
        <taxon>Streptomyces</taxon>
    </lineage>
</organism>
<comment type="caution">
    <text evidence="9">The sequence shown here is derived from an EMBL/GenBank/DDBJ whole genome shotgun (WGS) entry which is preliminary data.</text>
</comment>
<dbReference type="InterPro" id="IPR025824">
    <property type="entry name" value="OB-fold_nuc-bd_dom"/>
</dbReference>
<evidence type="ECO:0000259" key="8">
    <source>
        <dbReference type="Pfam" id="PF13742"/>
    </source>
</evidence>
<dbReference type="NCBIfam" id="TIGR00237">
    <property type="entry name" value="xseA"/>
    <property type="match status" value="1"/>
</dbReference>
<dbReference type="PANTHER" id="PTHR30008">
    <property type="entry name" value="EXODEOXYRIBONUCLEASE 7 LARGE SUBUNIT"/>
    <property type="match status" value="1"/>
</dbReference>
<evidence type="ECO:0000313" key="10">
    <source>
        <dbReference type="Proteomes" id="UP000622166"/>
    </source>
</evidence>
<feature type="domain" description="OB-fold nucleic acid binding" evidence="8">
    <location>
        <begin position="27"/>
        <end position="121"/>
    </location>
</feature>
<dbReference type="InterPro" id="IPR020579">
    <property type="entry name" value="Exonuc_VII_lsu_C"/>
</dbReference>
<dbReference type="CDD" id="cd04489">
    <property type="entry name" value="ExoVII_LU_OBF"/>
    <property type="match status" value="1"/>
</dbReference>
<dbReference type="HAMAP" id="MF_00378">
    <property type="entry name" value="Exonuc_7_L"/>
    <property type="match status" value="1"/>
</dbReference>
<comment type="function">
    <text evidence="5">Bidirectionally degrades single-stranded DNA into large acid-insoluble oligonucleotides, which are then degraded further into small acid-soluble oligonucleotides.</text>
</comment>
<dbReference type="GO" id="GO:0006308">
    <property type="term" value="P:DNA catabolic process"/>
    <property type="evidence" value="ECO:0007669"/>
    <property type="project" value="UniProtKB-UniRule"/>
</dbReference>
<keyword evidence="2 5" id="KW-0540">Nuclease</keyword>
<evidence type="ECO:0000256" key="6">
    <source>
        <dbReference type="RuleBase" id="RU004355"/>
    </source>
</evidence>